<dbReference type="Gene3D" id="3.20.20.140">
    <property type="entry name" value="Metal-dependent hydrolases"/>
    <property type="match status" value="1"/>
</dbReference>
<protein>
    <submittedName>
        <fullName evidence="1">Peptidase M19 renal dipeptidase</fullName>
    </submittedName>
</protein>
<dbReference type="PANTHER" id="PTHR10443">
    <property type="entry name" value="MICROSOMAL DIPEPTIDASE"/>
    <property type="match status" value="1"/>
</dbReference>
<dbReference type="PROSITE" id="PS51365">
    <property type="entry name" value="RENAL_DIPEPTIDASE_2"/>
    <property type="match status" value="1"/>
</dbReference>
<dbReference type="InterPro" id="IPR008257">
    <property type="entry name" value="Pept_M19"/>
</dbReference>
<dbReference type="InterPro" id="IPR032466">
    <property type="entry name" value="Metal_Hydrolase"/>
</dbReference>
<dbReference type="OrthoDB" id="9804920at2"/>
<dbReference type="GO" id="GO:0006508">
    <property type="term" value="P:proteolysis"/>
    <property type="evidence" value="ECO:0007669"/>
    <property type="project" value="InterPro"/>
</dbReference>
<dbReference type="RefSeq" id="WP_014020980.1">
    <property type="nucleotide sequence ID" value="NC_015914.1"/>
</dbReference>
<dbReference type="STRING" id="880070.Cycma_2959"/>
<gene>
    <name evidence="1" type="ordered locus">Cycma_2959</name>
</gene>
<accession>G0J424</accession>
<dbReference type="AlphaFoldDB" id="G0J424"/>
<dbReference type="PANTHER" id="PTHR10443:SF12">
    <property type="entry name" value="DIPEPTIDASE"/>
    <property type="match status" value="1"/>
</dbReference>
<dbReference type="Pfam" id="PF01244">
    <property type="entry name" value="Peptidase_M19"/>
    <property type="match status" value="1"/>
</dbReference>
<dbReference type="EMBL" id="CP002955">
    <property type="protein sequence ID" value="AEL26690.1"/>
    <property type="molecule type" value="Genomic_DNA"/>
</dbReference>
<dbReference type="SUPFAM" id="SSF51556">
    <property type="entry name" value="Metallo-dependent hydrolases"/>
    <property type="match status" value="1"/>
</dbReference>
<dbReference type="HOGENOM" id="CLU_031404_2_0_10"/>
<evidence type="ECO:0000313" key="1">
    <source>
        <dbReference type="EMBL" id="AEL26690.1"/>
    </source>
</evidence>
<dbReference type="eggNOG" id="COG2355">
    <property type="taxonomic scope" value="Bacteria"/>
</dbReference>
<dbReference type="GO" id="GO:0070573">
    <property type="term" value="F:metallodipeptidase activity"/>
    <property type="evidence" value="ECO:0007669"/>
    <property type="project" value="InterPro"/>
</dbReference>
<evidence type="ECO:0000313" key="2">
    <source>
        <dbReference type="Proteomes" id="UP000001635"/>
    </source>
</evidence>
<sequence>MDHQRRKFLKVSGLAVSGLGVMESFAAGQLGKQKVGPVFQDLARFQITKNMKEAYQVALNVLKPSKSQLEHGLELHKDAVVVDCYGFMPRAAVDGERMKKAVEENASPLELQDMQEDMSMTRFVEIQRETEEFINAWKASGVTCVIQNSGEEGSAIERLLKRLSRFTYATDWMKDILMKAVTPEDILLAKEQNKHSLYFTGNGVPLPQDWVSVEEELRYIRVFYQLGIRMMHLTYNRRNMIGDGCGEPIDAGLSDFGRAVVKEMNRVGVIVDISHSGWKTSLDAAKFSDKPMVASHSTVNSLYPHFRAKPDNVIKAIADTDGYMGICCIPWYLGGSGDIASLMQHIDYMVKKFGPDRVAIGTDVAHNSQYASEENKKIPGYRKPRNRWEALWPDPEKEFTTSKEMTQSLAWTNWPLFTVGMVQMGYSDETIRKILSGNVLRVARAAIK</sequence>
<reference evidence="2" key="1">
    <citation type="submission" date="2011-07" db="EMBL/GenBank/DDBJ databases">
        <title>The complete genome of Cyclobacterium marinum DSM 745.</title>
        <authorList>
            <person name="Lucas S."/>
            <person name="Han J."/>
            <person name="Lapidus A."/>
            <person name="Bruce D."/>
            <person name="Goodwin L."/>
            <person name="Pitluck S."/>
            <person name="Peters L."/>
            <person name="Kyrpides N."/>
            <person name="Mavromatis K."/>
            <person name="Ivanova N."/>
            <person name="Ovchinnikova G."/>
            <person name="Chertkov O."/>
            <person name="Detter J.C."/>
            <person name="Tapia R."/>
            <person name="Han C."/>
            <person name="Land M."/>
            <person name="Hauser L."/>
            <person name="Markowitz V."/>
            <person name="Cheng J.-F."/>
            <person name="Hugenholtz P."/>
            <person name="Woyke T."/>
            <person name="Wu D."/>
            <person name="Tindall B."/>
            <person name="Schuetze A."/>
            <person name="Brambilla E."/>
            <person name="Klenk H.-P."/>
            <person name="Eisen J.A."/>
        </authorList>
    </citation>
    <scope>NUCLEOTIDE SEQUENCE [LARGE SCALE GENOMIC DNA]</scope>
    <source>
        <strain evidence="2">ATCC 25205 / DSM 745 / LMG 13164 / NCIMB 1802</strain>
    </source>
</reference>
<proteinExistence type="predicted"/>
<keyword evidence="2" id="KW-1185">Reference proteome</keyword>
<dbReference type="Proteomes" id="UP000001635">
    <property type="component" value="Chromosome"/>
</dbReference>
<name>G0J424_CYCMS</name>
<organism evidence="1 2">
    <name type="scientific">Cyclobacterium marinum (strain ATCC 25205 / DSM 745 / LMG 13164 / NCIMB 1802)</name>
    <name type="common">Flectobacillus marinus</name>
    <dbReference type="NCBI Taxonomy" id="880070"/>
    <lineage>
        <taxon>Bacteria</taxon>
        <taxon>Pseudomonadati</taxon>
        <taxon>Bacteroidota</taxon>
        <taxon>Cytophagia</taxon>
        <taxon>Cytophagales</taxon>
        <taxon>Cyclobacteriaceae</taxon>
        <taxon>Cyclobacterium</taxon>
    </lineage>
</organism>
<dbReference type="KEGG" id="cmr:Cycma_2959"/>